<dbReference type="SMART" id="SM00470">
    <property type="entry name" value="ParB"/>
    <property type="match status" value="1"/>
</dbReference>
<dbReference type="Gene3D" id="3.90.1530.10">
    <property type="entry name" value="Conserved hypothetical protein from pyrococcus furiosus pfu- 392566-001, ParB domain"/>
    <property type="match status" value="1"/>
</dbReference>
<evidence type="ECO:0000259" key="5">
    <source>
        <dbReference type="SMART" id="SM00470"/>
    </source>
</evidence>
<organism evidence="6 7">
    <name type="scientific">Stygiolobus caldivivus</name>
    <dbReference type="NCBI Taxonomy" id="2824673"/>
    <lineage>
        <taxon>Archaea</taxon>
        <taxon>Thermoproteota</taxon>
        <taxon>Thermoprotei</taxon>
        <taxon>Sulfolobales</taxon>
        <taxon>Sulfolobaceae</taxon>
        <taxon>Stygiolobus</taxon>
    </lineage>
</organism>
<keyword evidence="1" id="KW-0808">Transferase</keyword>
<evidence type="ECO:0000313" key="7">
    <source>
        <dbReference type="Proteomes" id="UP000825123"/>
    </source>
</evidence>
<dbReference type="AlphaFoldDB" id="A0A8D5U8E9"/>
<protein>
    <recommendedName>
        <fullName evidence="5">ParB-like N-terminal domain-containing protein</fullName>
    </recommendedName>
</protein>
<keyword evidence="4" id="KW-0067">ATP-binding</keyword>
<dbReference type="SUPFAM" id="SSF110849">
    <property type="entry name" value="ParB/Sulfiredoxin"/>
    <property type="match status" value="1"/>
</dbReference>
<dbReference type="GO" id="GO:0005524">
    <property type="term" value="F:ATP binding"/>
    <property type="evidence" value="ECO:0007669"/>
    <property type="project" value="UniProtKB-KW"/>
</dbReference>
<dbReference type="InterPro" id="IPR003115">
    <property type="entry name" value="ParB_N"/>
</dbReference>
<evidence type="ECO:0000256" key="1">
    <source>
        <dbReference type="ARBA" id="ARBA00022679"/>
    </source>
</evidence>
<dbReference type="Proteomes" id="UP000825123">
    <property type="component" value="Chromosome"/>
</dbReference>
<evidence type="ECO:0000256" key="4">
    <source>
        <dbReference type="ARBA" id="ARBA00022840"/>
    </source>
</evidence>
<dbReference type="EMBL" id="AP024597">
    <property type="protein sequence ID" value="BCU71299.1"/>
    <property type="molecule type" value="Genomic_DNA"/>
</dbReference>
<dbReference type="Gene3D" id="3.30.1760.10">
    <property type="entry name" value="Conserved hypothetical protein from pyrococcus furiosus pfu- 392566-001, domain 2"/>
    <property type="match status" value="1"/>
</dbReference>
<dbReference type="GO" id="GO:0016301">
    <property type="term" value="F:kinase activity"/>
    <property type="evidence" value="ECO:0007669"/>
    <property type="project" value="UniProtKB-KW"/>
</dbReference>
<dbReference type="InterPro" id="IPR036086">
    <property type="entry name" value="ParB/Sulfiredoxin_sf"/>
</dbReference>
<sequence>MNFTLKWLSPLVLKPHEDIIDRIVRANISKVNQYCKMSPIIVDSNSLTILDGHHRHYASLIIGLSKIPVILVDYNSNDVVVDSWSLDLREVKTEIIMELFRHLNSKGGKYCIKIGSVELYCDDDIFTLYWRVENIRQKIMSMGYNVVKIADKKGLVLPPIQKQDITLVSSKGLRFPPKSTRHIYKFFIPRDELSLKC</sequence>
<evidence type="ECO:0000256" key="2">
    <source>
        <dbReference type="ARBA" id="ARBA00022741"/>
    </source>
</evidence>
<proteinExistence type="predicted"/>
<gene>
    <name evidence="6" type="ORF">KN1_25960</name>
</gene>
<keyword evidence="3" id="KW-0418">Kinase</keyword>
<keyword evidence="7" id="KW-1185">Reference proteome</keyword>
<name>A0A8D5U8E9_9CREN</name>
<dbReference type="KEGG" id="csty:KN1_25960"/>
<evidence type="ECO:0000256" key="3">
    <source>
        <dbReference type="ARBA" id="ARBA00022777"/>
    </source>
</evidence>
<reference evidence="6 7" key="1">
    <citation type="submission" date="2021-04" db="EMBL/GenBank/DDBJ databases">
        <title>Complete genome sequence of Stygiolobus sp. KN-1.</title>
        <authorList>
            <person name="Nakamura K."/>
            <person name="Sakai H."/>
            <person name="Kurosawa N."/>
        </authorList>
    </citation>
    <scope>NUCLEOTIDE SEQUENCE [LARGE SCALE GENOMIC DNA]</scope>
    <source>
        <strain evidence="6 7">KN-1</strain>
    </source>
</reference>
<accession>A0A8D5U8E9</accession>
<dbReference type="InterPro" id="IPR023098">
    <property type="entry name" value="SerK/SbnI_C"/>
</dbReference>
<evidence type="ECO:0000313" key="6">
    <source>
        <dbReference type="EMBL" id="BCU71299.1"/>
    </source>
</evidence>
<dbReference type="CDD" id="cd16400">
    <property type="entry name" value="ParB_Srx_like_nuclease"/>
    <property type="match status" value="1"/>
</dbReference>
<keyword evidence="2" id="KW-0547">Nucleotide-binding</keyword>
<feature type="domain" description="ParB-like N-terminal" evidence="5">
    <location>
        <begin position="6"/>
        <end position="88"/>
    </location>
</feature>